<protein>
    <submittedName>
        <fullName evidence="2">GNAT family N-acetyltransferase</fullName>
    </submittedName>
</protein>
<accession>A0ABY5P4Z2</accession>
<dbReference type="InterPro" id="IPR016181">
    <property type="entry name" value="Acyl_CoA_acyltransferase"/>
</dbReference>
<dbReference type="PROSITE" id="PS51186">
    <property type="entry name" value="GNAT"/>
    <property type="match status" value="1"/>
</dbReference>
<dbReference type="RefSeq" id="WP_313792980.1">
    <property type="nucleotide sequence ID" value="NZ_CP102453.1"/>
</dbReference>
<dbReference type="PANTHER" id="PTHR43441">
    <property type="entry name" value="RIBOSOMAL-PROTEIN-SERINE ACETYLTRANSFERASE"/>
    <property type="match status" value="1"/>
</dbReference>
<dbReference type="Proteomes" id="UP001315967">
    <property type="component" value="Chromosome"/>
</dbReference>
<dbReference type="InterPro" id="IPR000182">
    <property type="entry name" value="GNAT_dom"/>
</dbReference>
<reference evidence="2 3" key="1">
    <citation type="submission" date="2022-08" db="EMBL/GenBank/DDBJ databases">
        <title>Aerococcaceae sp. nov isolated from spoiled eye mask.</title>
        <authorList>
            <person name="Zhou G."/>
            <person name="Xie X.-B."/>
            <person name="Shi Q.-S."/>
            <person name="Wang Y.-S."/>
            <person name="Wen X."/>
            <person name="Peng H."/>
            <person name="Yang X.-J."/>
            <person name="Tao H.-B."/>
            <person name="Huang X.-M."/>
        </authorList>
    </citation>
    <scope>NUCLEOTIDE SEQUENCE [LARGE SCALE GENOMIC DNA]</scope>
    <source>
        <strain evidence="3">DM20194951</strain>
    </source>
</reference>
<dbReference type="CDD" id="cd04301">
    <property type="entry name" value="NAT_SF"/>
    <property type="match status" value="1"/>
</dbReference>
<dbReference type="InterPro" id="IPR051908">
    <property type="entry name" value="Ribosomal_N-acetyltransferase"/>
</dbReference>
<organism evidence="2 3">
    <name type="scientific">Fundicoccus culcitae</name>
    <dbReference type="NCBI Taxonomy" id="2969821"/>
    <lineage>
        <taxon>Bacteria</taxon>
        <taxon>Bacillati</taxon>
        <taxon>Bacillota</taxon>
        <taxon>Bacilli</taxon>
        <taxon>Lactobacillales</taxon>
        <taxon>Aerococcaceae</taxon>
        <taxon>Fundicoccus</taxon>
    </lineage>
</organism>
<evidence type="ECO:0000259" key="1">
    <source>
        <dbReference type="PROSITE" id="PS51186"/>
    </source>
</evidence>
<evidence type="ECO:0000313" key="3">
    <source>
        <dbReference type="Proteomes" id="UP001315967"/>
    </source>
</evidence>
<evidence type="ECO:0000313" key="2">
    <source>
        <dbReference type="EMBL" id="UUX33478.1"/>
    </source>
</evidence>
<gene>
    <name evidence="2" type="ORF">NRE15_11290</name>
</gene>
<keyword evidence="3" id="KW-1185">Reference proteome</keyword>
<name>A0ABY5P4Z2_9LACT</name>
<dbReference type="SUPFAM" id="SSF55729">
    <property type="entry name" value="Acyl-CoA N-acyltransferases (Nat)"/>
    <property type="match status" value="1"/>
</dbReference>
<feature type="domain" description="N-acetyltransferase" evidence="1">
    <location>
        <begin position="27"/>
        <end position="185"/>
    </location>
</feature>
<dbReference type="PANTHER" id="PTHR43441:SF11">
    <property type="entry name" value="RIBOSOMAL-PROTEIN-SERINE ACETYLTRANSFERASE"/>
    <property type="match status" value="1"/>
</dbReference>
<sequence>MSRYVFKLRVDNQLSLVAPIATAKVAAELFTLIDKDRDHLKPFLPWVQATQTVEDEFNFLKRVLQAQAEGETYMFLIEYDDQIVGTIDLHFVNTNHHRAEIGYWLASSHTGLGIMTRCVNTVTQYGFQTLDLNRIDIYCDVENVASNAVAKRSNYQFLATQPAQVFQDNRYRDMNQYVMLKRDFKED</sequence>
<dbReference type="Pfam" id="PF13302">
    <property type="entry name" value="Acetyltransf_3"/>
    <property type="match status" value="1"/>
</dbReference>
<dbReference type="Gene3D" id="3.40.630.30">
    <property type="match status" value="1"/>
</dbReference>
<dbReference type="EMBL" id="CP102453">
    <property type="protein sequence ID" value="UUX33478.1"/>
    <property type="molecule type" value="Genomic_DNA"/>
</dbReference>
<proteinExistence type="predicted"/>